<evidence type="ECO:0000313" key="1">
    <source>
        <dbReference type="EMBL" id="CCG40756.1"/>
    </source>
</evidence>
<evidence type="ECO:0000313" key="2">
    <source>
        <dbReference type="Proteomes" id="UP000004169"/>
    </source>
</evidence>
<protein>
    <submittedName>
        <fullName evidence="1">Uncharacterized protein</fullName>
    </submittedName>
</protein>
<dbReference type="AlphaFoldDB" id="H8FQW8"/>
<sequence>MTGLYLLGPKSWNRDAAGPTVPFSHISYHPKTLEPPRHRV</sequence>
<dbReference type="EMBL" id="CAHP01000014">
    <property type="protein sequence ID" value="CCG40756.1"/>
    <property type="molecule type" value="Genomic_DNA"/>
</dbReference>
<proteinExistence type="predicted"/>
<gene>
    <name evidence="1" type="ORF">PHAMO_210267</name>
</gene>
<name>H8FQW8_MAGML</name>
<organism evidence="1 2">
    <name type="scientific">Magnetospirillum molischianum DSM 120</name>
    <dbReference type="NCBI Taxonomy" id="1150626"/>
    <lineage>
        <taxon>Bacteria</taxon>
        <taxon>Pseudomonadati</taxon>
        <taxon>Pseudomonadota</taxon>
        <taxon>Alphaproteobacteria</taxon>
        <taxon>Rhodospirillales</taxon>
        <taxon>Rhodospirillaceae</taxon>
        <taxon>Magnetospirillum</taxon>
    </lineage>
</organism>
<reference evidence="1 2" key="1">
    <citation type="journal article" date="2012" name="J. Bacteriol.">
        <title>Draft Genome Sequence of the Purple Photosynthetic Bacterium Phaeospirillum molischianum DSM120, a Particularly Versatile Bacterium.</title>
        <authorList>
            <person name="Duquesne K."/>
            <person name="Prima V."/>
            <person name="Ji B."/>
            <person name="Rouy Z."/>
            <person name="Medigue C."/>
            <person name="Talla E."/>
            <person name="Sturgis J.N."/>
        </authorList>
    </citation>
    <scope>NUCLEOTIDE SEQUENCE [LARGE SCALE GENOMIC DNA]</scope>
    <source>
        <strain evidence="2">DSM120</strain>
    </source>
</reference>
<comment type="caution">
    <text evidence="1">The sequence shown here is derived from an EMBL/GenBank/DDBJ whole genome shotgun (WGS) entry which is preliminary data.</text>
</comment>
<dbReference type="Proteomes" id="UP000004169">
    <property type="component" value="Unassembled WGS sequence"/>
</dbReference>
<dbReference type="STRING" id="1150626.PHAMO_210267"/>
<keyword evidence="2" id="KW-1185">Reference proteome</keyword>
<accession>H8FQW8</accession>